<accession>A0A8R1DYR5</accession>
<dbReference type="AlphaFoldDB" id="A0A8R1DYR5"/>
<feature type="compositionally biased region" description="Basic and acidic residues" evidence="2">
    <location>
        <begin position="202"/>
        <end position="211"/>
    </location>
</feature>
<name>A0A8R1DYR5_CAEJA</name>
<dbReference type="EnsemblMetazoa" id="CJA15545b.1">
    <property type="protein sequence ID" value="CJA15545b.1"/>
    <property type="gene ID" value="WBGene00134749"/>
</dbReference>
<dbReference type="PANTHER" id="PTHR45810">
    <property type="entry name" value="HISTONE H3.2"/>
    <property type="match status" value="1"/>
</dbReference>
<dbReference type="SMART" id="SM00428">
    <property type="entry name" value="H3"/>
    <property type="match status" value="1"/>
</dbReference>
<dbReference type="InterPro" id="IPR007125">
    <property type="entry name" value="H2A/H2B/H3"/>
</dbReference>
<comment type="similarity">
    <text evidence="1">Belongs to the histone H3 family.</text>
</comment>
<feature type="domain" description="Core Histone H2A/H2B/H3" evidence="3">
    <location>
        <begin position="239"/>
        <end position="329"/>
    </location>
</feature>
<dbReference type="InterPro" id="IPR000164">
    <property type="entry name" value="Histone_H3/CENP-A"/>
</dbReference>
<dbReference type="GO" id="GO:0030527">
    <property type="term" value="F:structural constituent of chromatin"/>
    <property type="evidence" value="ECO:0007669"/>
    <property type="project" value="InterPro"/>
</dbReference>
<keyword evidence="5" id="KW-1185">Reference proteome</keyword>
<feature type="region of interest" description="Disordered" evidence="2">
    <location>
        <begin position="1"/>
        <end position="40"/>
    </location>
</feature>
<dbReference type="GO" id="GO:0000786">
    <property type="term" value="C:nucleosome"/>
    <property type="evidence" value="ECO:0007669"/>
    <property type="project" value="InterPro"/>
</dbReference>
<reference evidence="4" key="2">
    <citation type="submission" date="2022-06" db="UniProtKB">
        <authorList>
            <consortium name="EnsemblMetazoa"/>
        </authorList>
    </citation>
    <scope>IDENTIFICATION</scope>
    <source>
        <strain evidence="4">DF5081</strain>
    </source>
</reference>
<feature type="compositionally biased region" description="Basic and acidic residues" evidence="2">
    <location>
        <begin position="113"/>
        <end position="130"/>
    </location>
</feature>
<evidence type="ECO:0000313" key="4">
    <source>
        <dbReference type="EnsemblMetazoa" id="CJA15545b.1"/>
    </source>
</evidence>
<evidence type="ECO:0000256" key="2">
    <source>
        <dbReference type="SAM" id="MobiDB-lite"/>
    </source>
</evidence>
<dbReference type="Gene3D" id="1.10.20.10">
    <property type="entry name" value="Histone, subunit A"/>
    <property type="match status" value="1"/>
</dbReference>
<organism evidence="4 5">
    <name type="scientific">Caenorhabditis japonica</name>
    <dbReference type="NCBI Taxonomy" id="281687"/>
    <lineage>
        <taxon>Eukaryota</taxon>
        <taxon>Metazoa</taxon>
        <taxon>Ecdysozoa</taxon>
        <taxon>Nematoda</taxon>
        <taxon>Chromadorea</taxon>
        <taxon>Rhabditida</taxon>
        <taxon>Rhabditina</taxon>
        <taxon>Rhabditomorpha</taxon>
        <taxon>Rhabditoidea</taxon>
        <taxon>Rhabditidae</taxon>
        <taxon>Peloderinae</taxon>
        <taxon>Caenorhabditis</taxon>
    </lineage>
</organism>
<evidence type="ECO:0000313" key="5">
    <source>
        <dbReference type="Proteomes" id="UP000005237"/>
    </source>
</evidence>
<reference evidence="5" key="1">
    <citation type="submission" date="2010-08" db="EMBL/GenBank/DDBJ databases">
        <authorList>
            <consortium name="Caenorhabditis japonica Sequencing Consortium"/>
            <person name="Wilson R.K."/>
        </authorList>
    </citation>
    <scope>NUCLEOTIDE SEQUENCE [LARGE SCALE GENOMIC DNA]</scope>
    <source>
        <strain evidence="5">DF5081</strain>
    </source>
</reference>
<evidence type="ECO:0000259" key="3">
    <source>
        <dbReference type="Pfam" id="PF00125"/>
    </source>
</evidence>
<sequence>MQRMIEMGGPHIEEIVDPPSPSNSVLQEADYRQNGPSRSRPKLIDQIRTLIRTPNFNKDAVKMGQAIDLMELQIAEWVEEQIRYGFTQEREDAIYQYRRKVIVFKKSVEEAEERYFEEREESRRREEARRAMSYSRGDISARDNRSKLHQSHTQRNYGDSLDSDDENERENGYQSYRPPPQRQQRLRSRSRSRSSSPMRSSYRHESPENSRRNASHQQTAQVRMRAGKNNVTKTKKWRPGQKALSEIRKYQNSTDLLIQKAPFRRLVHQIIQEATGFDSGFRIRADAMSALQEAAEAFIVEMFEGSVLISNHAKRVTLMTADIQLYRRLCLRNL</sequence>
<dbReference type="InterPro" id="IPR009072">
    <property type="entry name" value="Histone-fold"/>
</dbReference>
<proteinExistence type="inferred from homology"/>
<dbReference type="CDD" id="cd22911">
    <property type="entry name" value="HFD_H3"/>
    <property type="match status" value="1"/>
</dbReference>
<dbReference type="PANTHER" id="PTHR45810:SF1">
    <property type="entry name" value="HISTONE H3-LIKE CENTROMERIC PROTEIN A"/>
    <property type="match status" value="1"/>
</dbReference>
<evidence type="ECO:0000256" key="1">
    <source>
        <dbReference type="ARBA" id="ARBA00010343"/>
    </source>
</evidence>
<dbReference type="Proteomes" id="UP000005237">
    <property type="component" value="Unassembled WGS sequence"/>
</dbReference>
<dbReference type="SUPFAM" id="SSF47113">
    <property type="entry name" value="Histone-fold"/>
    <property type="match status" value="1"/>
</dbReference>
<dbReference type="GO" id="GO:0003677">
    <property type="term" value="F:DNA binding"/>
    <property type="evidence" value="ECO:0007669"/>
    <property type="project" value="InterPro"/>
</dbReference>
<dbReference type="Pfam" id="PF00125">
    <property type="entry name" value="Histone"/>
    <property type="match status" value="1"/>
</dbReference>
<protein>
    <submittedName>
        <fullName evidence="4">Histone domain-containing protein</fullName>
    </submittedName>
</protein>
<feature type="region of interest" description="Disordered" evidence="2">
    <location>
        <begin position="113"/>
        <end position="223"/>
    </location>
</feature>
<dbReference type="GO" id="GO:0046982">
    <property type="term" value="F:protein heterodimerization activity"/>
    <property type="evidence" value="ECO:0007669"/>
    <property type="project" value="InterPro"/>
</dbReference>